<keyword evidence="4" id="KW-1185">Reference proteome</keyword>
<dbReference type="RefSeq" id="WP_127779042.1">
    <property type="nucleotide sequence ID" value="NZ_SADD01000001.1"/>
</dbReference>
<feature type="signal peptide" evidence="2">
    <location>
        <begin position="1"/>
        <end position="21"/>
    </location>
</feature>
<evidence type="ECO:0008006" key="5">
    <source>
        <dbReference type="Google" id="ProtNLM"/>
    </source>
</evidence>
<feature type="chain" id="PRO_5046485122" description="MYXO-CTERM domain-containing protein" evidence="2">
    <location>
        <begin position="22"/>
        <end position="334"/>
    </location>
</feature>
<evidence type="ECO:0000256" key="1">
    <source>
        <dbReference type="SAM" id="MobiDB-lite"/>
    </source>
</evidence>
<dbReference type="NCBIfam" id="TIGR03382">
    <property type="entry name" value="GC_trans_RRR"/>
    <property type="match status" value="1"/>
</dbReference>
<evidence type="ECO:0000313" key="4">
    <source>
        <dbReference type="Proteomes" id="UP000282926"/>
    </source>
</evidence>
<dbReference type="Proteomes" id="UP000282926">
    <property type="component" value="Unassembled WGS sequence"/>
</dbReference>
<evidence type="ECO:0000313" key="3">
    <source>
        <dbReference type="EMBL" id="RVU48307.1"/>
    </source>
</evidence>
<dbReference type="InterPro" id="IPR024038">
    <property type="entry name" value="MYXO-CTERM"/>
</dbReference>
<name>A0ABY0CWP4_9DELT</name>
<evidence type="ECO:0000256" key="2">
    <source>
        <dbReference type="SAM" id="SignalP"/>
    </source>
</evidence>
<sequence length="334" mass="35446">MTTLNLGTVLAFGAGVMLASAAWVEEAQACDPALEYVVDALPAEGAVVAPDAQLLIFFNGSDIDPTIELVDAVGEPVPVRVERTGQASFFGFVRELVPEEPLAEGSYRMRVIYSEAYQDDFERSFEVVADHVWAPVEGAPELTWYRETYAESTGNSCEWGDAYQMIRIGEVPGAISYDVELQRGDTVLKQRYLSDHVGMFQGFVLSNIDCVRVVALSGDGGPGETTELCAPDKCNHFEGEMPWDFGTTEWDDIEGCTIVPPVEGDPDDGDVGAGDAGEGDVGPGADVGGWDVGEPAGSPNDEGGGCSSTGGSPAGMMALALAMLGVVWRRRNAT</sequence>
<dbReference type="InterPro" id="IPR017756">
    <property type="entry name" value="TM_Gly-Cys-Arg_CS"/>
</dbReference>
<protein>
    <recommendedName>
        <fullName evidence="5">MYXO-CTERM domain-containing protein</fullName>
    </recommendedName>
</protein>
<dbReference type="EMBL" id="SADD01000001">
    <property type="protein sequence ID" value="RVU48307.1"/>
    <property type="molecule type" value="Genomic_DNA"/>
</dbReference>
<proteinExistence type="predicted"/>
<gene>
    <name evidence="3" type="ORF">EA187_02395</name>
</gene>
<feature type="region of interest" description="Disordered" evidence="1">
    <location>
        <begin position="263"/>
        <end position="311"/>
    </location>
</feature>
<dbReference type="NCBIfam" id="TIGR03901">
    <property type="entry name" value="MYXO-CTERM"/>
    <property type="match status" value="1"/>
</dbReference>
<keyword evidence="2" id="KW-0732">Signal</keyword>
<organism evidence="3 4">
    <name type="scientific">Lujinxingia sediminis</name>
    <dbReference type="NCBI Taxonomy" id="2480984"/>
    <lineage>
        <taxon>Bacteria</taxon>
        <taxon>Deltaproteobacteria</taxon>
        <taxon>Bradymonadales</taxon>
        <taxon>Lujinxingiaceae</taxon>
        <taxon>Lujinxingia</taxon>
    </lineage>
</organism>
<accession>A0ABY0CWP4</accession>
<reference evidence="3 4" key="1">
    <citation type="submission" date="2019-01" db="EMBL/GenBank/DDBJ databases">
        <title>Lujinxingia litoralis gen. nov., sp. nov. and Lujinxingia sediminis gen. nov., sp. nov., new members in the order Bradymonadales, isolated from coastal sediment.</title>
        <authorList>
            <person name="Li C.-M."/>
        </authorList>
    </citation>
    <scope>NUCLEOTIDE SEQUENCE [LARGE SCALE GENOMIC DNA]</scope>
    <source>
        <strain evidence="3 4">SEH01</strain>
    </source>
</reference>
<feature type="compositionally biased region" description="Gly residues" evidence="1">
    <location>
        <begin position="271"/>
        <end position="291"/>
    </location>
</feature>
<comment type="caution">
    <text evidence="3">The sequence shown here is derived from an EMBL/GenBank/DDBJ whole genome shotgun (WGS) entry which is preliminary data.</text>
</comment>